<evidence type="ECO:0000313" key="5">
    <source>
        <dbReference type="EMBL" id="MFD2800820.1"/>
    </source>
</evidence>
<dbReference type="PANTHER" id="PTHR46796">
    <property type="entry name" value="HTH-TYPE TRANSCRIPTIONAL ACTIVATOR RHAS-RELATED"/>
    <property type="match status" value="1"/>
</dbReference>
<dbReference type="Pfam" id="PF14525">
    <property type="entry name" value="AraC_binding_2"/>
    <property type="match status" value="1"/>
</dbReference>
<keyword evidence="6" id="KW-1185">Reference proteome</keyword>
<dbReference type="InterPro" id="IPR050204">
    <property type="entry name" value="AraC_XylS_family_regulators"/>
</dbReference>
<dbReference type="InterPro" id="IPR035418">
    <property type="entry name" value="AraC-bd_2"/>
</dbReference>
<dbReference type="Gene3D" id="1.10.10.60">
    <property type="entry name" value="Homeodomain-like"/>
    <property type="match status" value="1"/>
</dbReference>
<name>A0ABW5WB92_9PSEU</name>
<proteinExistence type="predicted"/>
<dbReference type="Proteomes" id="UP001597478">
    <property type="component" value="Unassembled WGS sequence"/>
</dbReference>
<reference evidence="6" key="1">
    <citation type="journal article" date="2019" name="Int. J. Syst. Evol. Microbiol.">
        <title>The Global Catalogue of Microorganisms (GCM) 10K type strain sequencing project: providing services to taxonomists for standard genome sequencing and annotation.</title>
        <authorList>
            <consortium name="The Broad Institute Genomics Platform"/>
            <consortium name="The Broad Institute Genome Sequencing Center for Infectious Disease"/>
            <person name="Wu L."/>
            <person name="Ma J."/>
        </authorList>
    </citation>
    <scope>NUCLEOTIDE SEQUENCE [LARGE SCALE GENOMIC DNA]</scope>
    <source>
        <strain evidence="6">IBRC-M 10906</strain>
    </source>
</reference>
<evidence type="ECO:0000259" key="4">
    <source>
        <dbReference type="PROSITE" id="PS01124"/>
    </source>
</evidence>
<dbReference type="RefSeq" id="WP_377390615.1">
    <property type="nucleotide sequence ID" value="NZ_JBHSAN010000024.1"/>
</dbReference>
<organism evidence="5 6">
    <name type="scientific">Prauserella oleivorans</name>
    <dbReference type="NCBI Taxonomy" id="1478153"/>
    <lineage>
        <taxon>Bacteria</taxon>
        <taxon>Bacillati</taxon>
        <taxon>Actinomycetota</taxon>
        <taxon>Actinomycetes</taxon>
        <taxon>Pseudonocardiales</taxon>
        <taxon>Pseudonocardiaceae</taxon>
        <taxon>Prauserella</taxon>
    </lineage>
</organism>
<feature type="domain" description="HTH araC/xylS-type" evidence="4">
    <location>
        <begin position="219"/>
        <end position="320"/>
    </location>
</feature>
<evidence type="ECO:0000256" key="1">
    <source>
        <dbReference type="ARBA" id="ARBA00023015"/>
    </source>
</evidence>
<dbReference type="SMART" id="SM00342">
    <property type="entry name" value="HTH_ARAC"/>
    <property type="match status" value="1"/>
</dbReference>
<dbReference type="InterPro" id="IPR009057">
    <property type="entry name" value="Homeodomain-like_sf"/>
</dbReference>
<protein>
    <submittedName>
        <fullName evidence="5">Helix-turn-helix domain-containing protein</fullName>
    </submittedName>
</protein>
<dbReference type="SUPFAM" id="SSF46689">
    <property type="entry name" value="Homeodomain-like"/>
    <property type="match status" value="1"/>
</dbReference>
<dbReference type="PANTHER" id="PTHR46796:SF6">
    <property type="entry name" value="ARAC SUBFAMILY"/>
    <property type="match status" value="1"/>
</dbReference>
<comment type="caution">
    <text evidence="5">The sequence shown here is derived from an EMBL/GenBank/DDBJ whole genome shotgun (WGS) entry which is preliminary data.</text>
</comment>
<evidence type="ECO:0000256" key="2">
    <source>
        <dbReference type="ARBA" id="ARBA00023125"/>
    </source>
</evidence>
<sequence length="326" mass="35477">MTSLASLTDEFATAGVAPRPITFTSWADAVRRSVLSFEFDCDRPERFAGTVRDRSLHGVSFIDMSSGRHAAYRGPSSIRDGDAGFYVMTLQLAGEVRIAQDDRVAVLKPGLFALYDSGKPAALTVGDGYRSTCIRFPKRAITTRQDDPLADITARPFACAPGLTDTVWSTVLSVNRNLESLGVHGRTTVRSLLTLVGTMLRGELGHRLPARPRHEALLDRVLDYIDAHLADPALDPGRIAAAHFISPRALHALFERTGTTVARSIRERRLERCRLDLADPALADVPAAAIGARWGFPGASHFGQVFKRETGCTPAEFRKQALAGAR</sequence>
<dbReference type="InterPro" id="IPR018060">
    <property type="entry name" value="HTH_AraC"/>
</dbReference>
<evidence type="ECO:0000256" key="3">
    <source>
        <dbReference type="ARBA" id="ARBA00023163"/>
    </source>
</evidence>
<accession>A0ABW5WB92</accession>
<gene>
    <name evidence="5" type="ORF">ACFS2C_15615</name>
</gene>
<dbReference type="EMBL" id="JBHUOF010000021">
    <property type="protein sequence ID" value="MFD2800820.1"/>
    <property type="molecule type" value="Genomic_DNA"/>
</dbReference>
<keyword evidence="1" id="KW-0805">Transcription regulation</keyword>
<dbReference type="PROSITE" id="PS01124">
    <property type="entry name" value="HTH_ARAC_FAMILY_2"/>
    <property type="match status" value="1"/>
</dbReference>
<keyword evidence="2" id="KW-0238">DNA-binding</keyword>
<keyword evidence="3" id="KW-0804">Transcription</keyword>
<dbReference type="Pfam" id="PF12833">
    <property type="entry name" value="HTH_18"/>
    <property type="match status" value="1"/>
</dbReference>
<evidence type="ECO:0000313" key="6">
    <source>
        <dbReference type="Proteomes" id="UP001597478"/>
    </source>
</evidence>